<evidence type="ECO:0000259" key="6">
    <source>
        <dbReference type="Pfam" id="PF01765"/>
    </source>
</evidence>
<evidence type="ECO:0000256" key="3">
    <source>
        <dbReference type="ARBA" id="ARBA00022490"/>
    </source>
</evidence>
<evidence type="ECO:0000313" key="7">
    <source>
        <dbReference type="EMBL" id="KUO95044.1"/>
    </source>
</evidence>
<dbReference type="RefSeq" id="WP_067718462.1">
    <property type="nucleotide sequence ID" value="NZ_LPVJ01000060.1"/>
</dbReference>
<dbReference type="InterPro" id="IPR002661">
    <property type="entry name" value="Ribosome_recyc_fac"/>
</dbReference>
<dbReference type="InterPro" id="IPR023584">
    <property type="entry name" value="Ribosome_recyc_fac_dom"/>
</dbReference>
<keyword evidence="8" id="KW-1185">Reference proteome</keyword>
<organism evidence="7 8">
    <name type="scientific">Ferroacidibacillus organovorans</name>
    <dbReference type="NCBI Taxonomy" id="1765683"/>
    <lineage>
        <taxon>Bacteria</taxon>
        <taxon>Bacillati</taxon>
        <taxon>Bacillota</taxon>
        <taxon>Bacilli</taxon>
        <taxon>Bacillales</taxon>
        <taxon>Alicyclobacillaceae</taxon>
        <taxon>Ferroacidibacillus</taxon>
    </lineage>
</organism>
<comment type="function">
    <text evidence="5">Responsible for the release of ribosomes from messenger RNA at the termination of protein biosynthesis. May increase the efficiency of translation by recycling ribosomes from one round of translation to another.</text>
</comment>
<evidence type="ECO:0000256" key="2">
    <source>
        <dbReference type="ARBA" id="ARBA00005912"/>
    </source>
</evidence>
<dbReference type="GO" id="GO:0043023">
    <property type="term" value="F:ribosomal large subunit binding"/>
    <property type="evidence" value="ECO:0007669"/>
    <property type="project" value="TreeGrafter"/>
</dbReference>
<dbReference type="EMBL" id="LPVJ01000060">
    <property type="protein sequence ID" value="KUO95044.1"/>
    <property type="molecule type" value="Genomic_DNA"/>
</dbReference>
<comment type="caution">
    <text evidence="7">The sequence shown here is derived from an EMBL/GenBank/DDBJ whole genome shotgun (WGS) entry which is preliminary data.</text>
</comment>
<dbReference type="Gene3D" id="3.30.1360.40">
    <property type="match status" value="1"/>
</dbReference>
<reference evidence="7 8" key="1">
    <citation type="submission" date="2015-12" db="EMBL/GenBank/DDBJ databases">
        <title>Draft genome sequence of Acidibacillus ferrooxidans ITV001, isolated from a chalcopyrite acid mine drainage site in Brazil.</title>
        <authorList>
            <person name="Dall'Agnol H."/>
            <person name="Nancucheo I."/>
            <person name="Johnson B."/>
            <person name="Oliveira R."/>
            <person name="Leite L."/>
            <person name="Pylro V."/>
            <person name="Nunes G.L."/>
            <person name="Tzotzos G."/>
            <person name="Fernandes G.R."/>
            <person name="Dutra J."/>
            <person name="Orellana S.C."/>
            <person name="Oliveira G."/>
        </authorList>
    </citation>
    <scope>NUCLEOTIDE SEQUENCE [LARGE SCALE GENOMIC DNA]</scope>
    <source>
        <strain evidence="8">ITV01</strain>
    </source>
</reference>
<dbReference type="FunFam" id="1.10.132.20:FF:000001">
    <property type="entry name" value="Ribosome-recycling factor"/>
    <property type="match status" value="1"/>
</dbReference>
<dbReference type="PANTHER" id="PTHR20982:SF3">
    <property type="entry name" value="MITOCHONDRIAL RIBOSOME RECYCLING FACTOR PSEUDO 1"/>
    <property type="match status" value="1"/>
</dbReference>
<evidence type="ECO:0000256" key="5">
    <source>
        <dbReference type="HAMAP-Rule" id="MF_00040"/>
    </source>
</evidence>
<name>A0A124IVQ9_9BACL</name>
<dbReference type="GO" id="GO:0005737">
    <property type="term" value="C:cytoplasm"/>
    <property type="evidence" value="ECO:0007669"/>
    <property type="project" value="UniProtKB-SubCell"/>
</dbReference>
<gene>
    <name evidence="5" type="primary">frr</name>
    <name evidence="7" type="ORF">ATW55_11235</name>
</gene>
<dbReference type="FunFam" id="3.30.1360.40:FF:000001">
    <property type="entry name" value="Ribosome-recycling factor"/>
    <property type="match status" value="1"/>
</dbReference>
<dbReference type="OrthoDB" id="9804006at2"/>
<protein>
    <recommendedName>
        <fullName evidence="5">Ribosome-recycling factor</fullName>
        <shortName evidence="5">RRF</shortName>
    </recommendedName>
    <alternativeName>
        <fullName evidence="5">Ribosome-releasing factor</fullName>
    </alternativeName>
</protein>
<dbReference type="InterPro" id="IPR036191">
    <property type="entry name" value="RRF_sf"/>
</dbReference>
<evidence type="ECO:0000313" key="8">
    <source>
        <dbReference type="Proteomes" id="UP000053557"/>
    </source>
</evidence>
<dbReference type="PANTHER" id="PTHR20982">
    <property type="entry name" value="RIBOSOME RECYCLING FACTOR"/>
    <property type="match status" value="1"/>
</dbReference>
<accession>A0A124IVQ9</accession>
<sequence length="185" mass="21072">MSVDYIKQAEERMEKSVAALKRDFATVRAGRATPSLLDKVLVEYYGSMVPISQMANISVPDSRTLMIQPWDKSSLNDIERAIMKSDLGLSPSNDGVVIRLVLPQLTEQRRVELTKVIRKLAEEGRVAVRNVRRDVNDDVKKAEKQSLLPEDESRRLQEKIQDVTDKTVAEIDRLLAQKERELLEV</sequence>
<evidence type="ECO:0000256" key="1">
    <source>
        <dbReference type="ARBA" id="ARBA00004496"/>
    </source>
</evidence>
<comment type="subcellular location">
    <subcellularLocation>
        <location evidence="1 5">Cytoplasm</location>
    </subcellularLocation>
</comment>
<dbReference type="HAMAP" id="MF_00040">
    <property type="entry name" value="RRF"/>
    <property type="match status" value="1"/>
</dbReference>
<dbReference type="NCBIfam" id="TIGR00496">
    <property type="entry name" value="frr"/>
    <property type="match status" value="1"/>
</dbReference>
<feature type="domain" description="Ribosome recycling factor" evidence="6">
    <location>
        <begin position="20"/>
        <end position="183"/>
    </location>
</feature>
<keyword evidence="3 5" id="KW-0963">Cytoplasm</keyword>
<keyword evidence="4 5" id="KW-0648">Protein biosynthesis</keyword>
<evidence type="ECO:0000256" key="4">
    <source>
        <dbReference type="ARBA" id="ARBA00022917"/>
    </source>
</evidence>
<dbReference type="AlphaFoldDB" id="A0A124IVQ9"/>
<dbReference type="SUPFAM" id="SSF55194">
    <property type="entry name" value="Ribosome recycling factor, RRF"/>
    <property type="match status" value="1"/>
</dbReference>
<dbReference type="CDD" id="cd00520">
    <property type="entry name" value="RRF"/>
    <property type="match status" value="1"/>
</dbReference>
<dbReference type="Pfam" id="PF01765">
    <property type="entry name" value="RRF"/>
    <property type="match status" value="1"/>
</dbReference>
<comment type="similarity">
    <text evidence="2 5">Belongs to the RRF family.</text>
</comment>
<dbReference type="Gene3D" id="1.10.132.20">
    <property type="entry name" value="Ribosome-recycling factor"/>
    <property type="match status" value="1"/>
</dbReference>
<proteinExistence type="inferred from homology"/>
<dbReference type="Proteomes" id="UP000053557">
    <property type="component" value="Unassembled WGS sequence"/>
</dbReference>
<dbReference type="GO" id="GO:0006415">
    <property type="term" value="P:translational termination"/>
    <property type="evidence" value="ECO:0007669"/>
    <property type="project" value="UniProtKB-UniRule"/>
</dbReference>